<dbReference type="SUPFAM" id="SSF56194">
    <property type="entry name" value="Uridine diphospho-N-Acetylenolpyruvylglucosamine reductase, MurB, C-terminal domain"/>
    <property type="match status" value="1"/>
</dbReference>
<dbReference type="InterPro" id="IPR006094">
    <property type="entry name" value="Oxid_FAD_bind_N"/>
</dbReference>
<name>A1BFW1_CHLPD</name>
<dbReference type="GO" id="GO:0071949">
    <property type="term" value="F:FAD binding"/>
    <property type="evidence" value="ECO:0007669"/>
    <property type="project" value="InterPro"/>
</dbReference>
<keyword evidence="16 19" id="KW-0961">Cell wall biogenesis/degradation</keyword>
<dbReference type="Proteomes" id="UP000008701">
    <property type="component" value="Chromosome"/>
</dbReference>
<dbReference type="AlphaFoldDB" id="A1BFW1"/>
<evidence type="ECO:0000313" key="22">
    <source>
        <dbReference type="Proteomes" id="UP000008701"/>
    </source>
</evidence>
<keyword evidence="14 19" id="KW-0560">Oxidoreductase</keyword>
<dbReference type="InterPro" id="IPR036318">
    <property type="entry name" value="FAD-bd_PCMH-like_sf"/>
</dbReference>
<dbReference type="RefSeq" id="WP_011745112.1">
    <property type="nucleotide sequence ID" value="NC_008639.1"/>
</dbReference>
<dbReference type="InterPro" id="IPR003170">
    <property type="entry name" value="MurB"/>
</dbReference>
<evidence type="ECO:0000256" key="5">
    <source>
        <dbReference type="ARBA" id="ARBA00012518"/>
    </source>
</evidence>
<dbReference type="PROSITE" id="PS51387">
    <property type="entry name" value="FAD_PCMH"/>
    <property type="match status" value="1"/>
</dbReference>
<evidence type="ECO:0000256" key="14">
    <source>
        <dbReference type="ARBA" id="ARBA00023002"/>
    </source>
</evidence>
<comment type="cofactor">
    <cofactor evidence="1 19">
        <name>FAD</name>
        <dbReference type="ChEBI" id="CHEBI:57692"/>
    </cofactor>
</comment>
<dbReference type="STRING" id="290317.Cpha266_1255"/>
<keyword evidence="22" id="KW-1185">Reference proteome</keyword>
<evidence type="ECO:0000256" key="15">
    <source>
        <dbReference type="ARBA" id="ARBA00023306"/>
    </source>
</evidence>
<keyword evidence="15 19" id="KW-0131">Cell cycle</keyword>
<evidence type="ECO:0000259" key="20">
    <source>
        <dbReference type="PROSITE" id="PS51387"/>
    </source>
</evidence>
<dbReference type="KEGG" id="cph:Cpha266_1255"/>
<dbReference type="Gene3D" id="3.30.465.10">
    <property type="match status" value="1"/>
</dbReference>
<evidence type="ECO:0000256" key="12">
    <source>
        <dbReference type="ARBA" id="ARBA00022960"/>
    </source>
</evidence>
<feature type="active site" description="Proton donor" evidence="19">
    <location>
        <position position="219"/>
    </location>
</feature>
<evidence type="ECO:0000256" key="17">
    <source>
        <dbReference type="ARBA" id="ARBA00031026"/>
    </source>
</evidence>
<evidence type="ECO:0000256" key="19">
    <source>
        <dbReference type="HAMAP-Rule" id="MF_00037"/>
    </source>
</evidence>
<dbReference type="GO" id="GO:0008360">
    <property type="term" value="P:regulation of cell shape"/>
    <property type="evidence" value="ECO:0007669"/>
    <property type="project" value="UniProtKB-KW"/>
</dbReference>
<dbReference type="InterPro" id="IPR036635">
    <property type="entry name" value="MurB_C_sf"/>
</dbReference>
<keyword evidence="12 19" id="KW-0133">Cell shape</keyword>
<dbReference type="PANTHER" id="PTHR21071">
    <property type="entry name" value="UDP-N-ACETYLENOLPYRUVOYLGLUCOSAMINE REDUCTASE"/>
    <property type="match status" value="1"/>
</dbReference>
<evidence type="ECO:0000313" key="21">
    <source>
        <dbReference type="EMBL" id="ABL65288.1"/>
    </source>
</evidence>
<dbReference type="Pfam" id="PF01565">
    <property type="entry name" value="FAD_binding_4"/>
    <property type="match status" value="1"/>
</dbReference>
<comment type="caution">
    <text evidence="19">Lacks conserved residue(s) required for the propagation of feature annotation.</text>
</comment>
<protein>
    <recommendedName>
        <fullName evidence="6 19">UDP-N-acetylenolpyruvoylglucosamine reductase</fullName>
        <ecNumber evidence="5 19">1.3.1.98</ecNumber>
    </recommendedName>
    <alternativeName>
        <fullName evidence="17 19">UDP-N-acetylmuramate dehydrogenase</fullName>
    </alternativeName>
</protein>
<keyword evidence="9 19" id="KW-0285">Flavoprotein</keyword>
<evidence type="ECO:0000256" key="4">
    <source>
        <dbReference type="ARBA" id="ARBA00004752"/>
    </source>
</evidence>
<evidence type="ECO:0000256" key="3">
    <source>
        <dbReference type="ARBA" id="ARBA00004496"/>
    </source>
</evidence>
<dbReference type="NCBIfam" id="TIGR00179">
    <property type="entry name" value="murB"/>
    <property type="match status" value="1"/>
</dbReference>
<dbReference type="GO" id="GO:0008762">
    <property type="term" value="F:UDP-N-acetylmuramate dehydrogenase activity"/>
    <property type="evidence" value="ECO:0007669"/>
    <property type="project" value="UniProtKB-UniRule"/>
</dbReference>
<dbReference type="HOGENOM" id="CLU_502229_0_0_10"/>
<feature type="domain" description="FAD-binding PCMH-type" evidence="20">
    <location>
        <begin position="23"/>
        <end position="189"/>
    </location>
</feature>
<dbReference type="SUPFAM" id="SSF56176">
    <property type="entry name" value="FAD-binding/transporter-associated domain-like"/>
    <property type="match status" value="1"/>
</dbReference>
<gene>
    <name evidence="19" type="primary">murB</name>
    <name evidence="21" type="ordered locus">Cpha266_1255</name>
</gene>
<evidence type="ECO:0000256" key="7">
    <source>
        <dbReference type="ARBA" id="ARBA00022490"/>
    </source>
</evidence>
<evidence type="ECO:0000256" key="2">
    <source>
        <dbReference type="ARBA" id="ARBA00003921"/>
    </source>
</evidence>
<sequence>MENLSLPCPFLNNVHLSEKTYYQIGGKARLFALPESVRHIGDLLCWNRIHQFPLALMGMGSNTLFSSEPFEGIVISFENMNRMFWISEHELFCEAGVENGAISEELLNKERGGGEWLYRLPGQIGSTVRMNARCFGGEIADVTSGIMTASISGALRWHRPDEVFLGYKNTSIMDRSEIVVAVVLSFSAVKKHDEIQDLMESFEKERFDKHHFDYPSCGSTFKNNYEVGQSSGRIFEALGFKGVREGGAQVSPYHANFIYNTGGATSSDVLRLAAKMKTVAATAIPAKLDLEVQCIGLHPKILLEACGVPFVPDRVDDEMGWAGMFWLPHAEEAKSTLHDHHPELLLYGPLTNYSDESLSFPGGLFVSVEQLLSLDDAVCDPEQPFLRWSTIAVDASVFARLPGAAIGDNGFTDELWQYSVSELFLGHGEAEKEYVEFEMTPDGGWVALKFSHRRKRANGFEIPVQEPWERHTTRFHDPNRFGMTFSYSLLEPFIVDRTLAMQCAASIGESRYGLFPWWKSPIGTPDFHQPDRYYRVQLG</sequence>
<keyword evidence="7 19" id="KW-0963">Cytoplasm</keyword>
<proteinExistence type="inferred from homology"/>
<comment type="function">
    <text evidence="2 19">Cell wall formation.</text>
</comment>
<evidence type="ECO:0000256" key="6">
    <source>
        <dbReference type="ARBA" id="ARBA00015188"/>
    </source>
</evidence>
<dbReference type="HAMAP" id="MF_00037">
    <property type="entry name" value="MurB"/>
    <property type="match status" value="1"/>
</dbReference>
<dbReference type="GO" id="GO:0071555">
    <property type="term" value="P:cell wall organization"/>
    <property type="evidence" value="ECO:0007669"/>
    <property type="project" value="UniProtKB-KW"/>
</dbReference>
<dbReference type="PANTHER" id="PTHR21071:SF4">
    <property type="entry name" value="UDP-N-ACETYLENOLPYRUVOYLGLUCOSAMINE REDUCTASE"/>
    <property type="match status" value="1"/>
</dbReference>
<comment type="catalytic activity">
    <reaction evidence="18 19">
        <text>UDP-N-acetyl-alpha-D-muramate + NADP(+) = UDP-N-acetyl-3-O-(1-carboxyvinyl)-alpha-D-glucosamine + NADPH + H(+)</text>
        <dbReference type="Rhea" id="RHEA:12248"/>
        <dbReference type="ChEBI" id="CHEBI:15378"/>
        <dbReference type="ChEBI" id="CHEBI:57783"/>
        <dbReference type="ChEBI" id="CHEBI:58349"/>
        <dbReference type="ChEBI" id="CHEBI:68483"/>
        <dbReference type="ChEBI" id="CHEBI:70757"/>
        <dbReference type="EC" id="1.3.1.98"/>
    </reaction>
</comment>
<dbReference type="GO" id="GO:0005829">
    <property type="term" value="C:cytosol"/>
    <property type="evidence" value="ECO:0007669"/>
    <property type="project" value="TreeGrafter"/>
</dbReference>
<evidence type="ECO:0000256" key="9">
    <source>
        <dbReference type="ARBA" id="ARBA00022630"/>
    </source>
</evidence>
<accession>A1BFW1</accession>
<evidence type="ECO:0000256" key="11">
    <source>
        <dbReference type="ARBA" id="ARBA00022857"/>
    </source>
</evidence>
<dbReference type="Gene3D" id="3.90.78.10">
    <property type="entry name" value="UDP-N-acetylenolpyruvoylglucosamine reductase, C-terminal domain"/>
    <property type="match status" value="1"/>
</dbReference>
<evidence type="ECO:0000256" key="16">
    <source>
        <dbReference type="ARBA" id="ARBA00023316"/>
    </source>
</evidence>
<reference evidence="21 22" key="1">
    <citation type="submission" date="2006-12" db="EMBL/GenBank/DDBJ databases">
        <title>Complete sequence of Chlorobium phaeobacteroides DSM 266.</title>
        <authorList>
            <consortium name="US DOE Joint Genome Institute"/>
            <person name="Copeland A."/>
            <person name="Lucas S."/>
            <person name="Lapidus A."/>
            <person name="Barry K."/>
            <person name="Detter J.C."/>
            <person name="Glavina del Rio T."/>
            <person name="Hammon N."/>
            <person name="Israni S."/>
            <person name="Pitluck S."/>
            <person name="Goltsman E."/>
            <person name="Schmutz J."/>
            <person name="Larimer F."/>
            <person name="Land M."/>
            <person name="Hauser L."/>
            <person name="Mikhailova N."/>
            <person name="Li T."/>
            <person name="Overmann J."/>
            <person name="Bryant D.A."/>
            <person name="Richardson P."/>
        </authorList>
    </citation>
    <scope>NUCLEOTIDE SEQUENCE [LARGE SCALE GENOMIC DNA]</scope>
    <source>
        <strain evidence="21 22">DSM 266</strain>
    </source>
</reference>
<dbReference type="EMBL" id="CP000492">
    <property type="protein sequence ID" value="ABL65288.1"/>
    <property type="molecule type" value="Genomic_DNA"/>
</dbReference>
<keyword evidence="10 19" id="KW-0274">FAD</keyword>
<dbReference type="EC" id="1.3.1.98" evidence="5 19"/>
<dbReference type="OrthoDB" id="9804753at2"/>
<dbReference type="GO" id="GO:0051301">
    <property type="term" value="P:cell division"/>
    <property type="evidence" value="ECO:0007669"/>
    <property type="project" value="UniProtKB-KW"/>
</dbReference>
<dbReference type="InterPro" id="IPR016166">
    <property type="entry name" value="FAD-bd_PCMH"/>
</dbReference>
<dbReference type="GO" id="GO:0009252">
    <property type="term" value="P:peptidoglycan biosynthetic process"/>
    <property type="evidence" value="ECO:0007669"/>
    <property type="project" value="UniProtKB-UniRule"/>
</dbReference>
<dbReference type="InterPro" id="IPR011601">
    <property type="entry name" value="MurB_C"/>
</dbReference>
<keyword evidence="11 19" id="KW-0521">NADP</keyword>
<evidence type="ECO:0000256" key="1">
    <source>
        <dbReference type="ARBA" id="ARBA00001974"/>
    </source>
</evidence>
<dbReference type="Pfam" id="PF02873">
    <property type="entry name" value="MurB_C"/>
    <property type="match status" value="1"/>
</dbReference>
<evidence type="ECO:0000256" key="13">
    <source>
        <dbReference type="ARBA" id="ARBA00022984"/>
    </source>
</evidence>
<organism evidence="21 22">
    <name type="scientific">Chlorobium phaeobacteroides (strain DSM 266 / SMG 266 / 2430)</name>
    <dbReference type="NCBI Taxonomy" id="290317"/>
    <lineage>
        <taxon>Bacteria</taxon>
        <taxon>Pseudomonadati</taxon>
        <taxon>Chlorobiota</taxon>
        <taxon>Chlorobiia</taxon>
        <taxon>Chlorobiales</taxon>
        <taxon>Chlorobiaceae</taxon>
        <taxon>Chlorobium/Pelodictyon group</taxon>
        <taxon>Chlorobium</taxon>
    </lineage>
</organism>
<evidence type="ECO:0000256" key="8">
    <source>
        <dbReference type="ARBA" id="ARBA00022618"/>
    </source>
</evidence>
<feature type="active site" evidence="19">
    <location>
        <position position="291"/>
    </location>
</feature>
<comment type="similarity">
    <text evidence="19">Belongs to the MurB family.</text>
</comment>
<dbReference type="eggNOG" id="COG0812">
    <property type="taxonomic scope" value="Bacteria"/>
</dbReference>
<keyword evidence="8 19" id="KW-0132">Cell division</keyword>
<evidence type="ECO:0000256" key="10">
    <source>
        <dbReference type="ARBA" id="ARBA00022827"/>
    </source>
</evidence>
<dbReference type="UniPathway" id="UPA00219"/>
<comment type="pathway">
    <text evidence="4 19">Cell wall biogenesis; peptidoglycan biosynthesis.</text>
</comment>
<dbReference type="CDD" id="cd09627">
    <property type="entry name" value="DOMON_murB_like"/>
    <property type="match status" value="1"/>
</dbReference>
<dbReference type="InterPro" id="IPR016169">
    <property type="entry name" value="FAD-bd_PCMH_sub2"/>
</dbReference>
<evidence type="ECO:0000256" key="18">
    <source>
        <dbReference type="ARBA" id="ARBA00048914"/>
    </source>
</evidence>
<dbReference type="Gene3D" id="3.30.43.10">
    <property type="entry name" value="Uridine Diphospho-n-acetylenolpyruvylglucosamine Reductase, domain 2"/>
    <property type="match status" value="1"/>
</dbReference>
<comment type="subcellular location">
    <subcellularLocation>
        <location evidence="3 19">Cytoplasm</location>
    </subcellularLocation>
</comment>
<keyword evidence="13 19" id="KW-0573">Peptidoglycan synthesis</keyword>
<dbReference type="InterPro" id="IPR016167">
    <property type="entry name" value="FAD-bd_PCMH_sub1"/>
</dbReference>